<name>A0A183NSV3_9TREM</name>
<sequence>MKDKVDAQLQDQEAGFRMDQSWTDEIATLWIIGERSVEWNSSLYINFVDYQNAFGSVDRRSSWKLRRHYDVLEKIVNIIRNSYVGPHCKVMHRKQLTDKSEEEEEEEEGEEEVISLAKKILYNTHG</sequence>
<dbReference type="AlphaFoldDB" id="A0A183NSV3"/>
<dbReference type="Proteomes" id="UP000269396">
    <property type="component" value="Unassembled WGS sequence"/>
</dbReference>
<evidence type="ECO:0000313" key="1">
    <source>
        <dbReference type="EMBL" id="VDP27501.1"/>
    </source>
</evidence>
<gene>
    <name evidence="1" type="ORF">SMTD_LOCUS5189</name>
</gene>
<accession>A0A183NSV3</accession>
<evidence type="ECO:0000313" key="2">
    <source>
        <dbReference type="Proteomes" id="UP000269396"/>
    </source>
</evidence>
<reference evidence="1 2" key="1">
    <citation type="submission" date="2018-11" db="EMBL/GenBank/DDBJ databases">
        <authorList>
            <consortium name="Pathogen Informatics"/>
        </authorList>
    </citation>
    <scope>NUCLEOTIDE SEQUENCE [LARGE SCALE GENOMIC DNA]</scope>
    <source>
        <strain>Denwood</strain>
        <strain evidence="2">Zambia</strain>
    </source>
</reference>
<dbReference type="EMBL" id="UZAL01026908">
    <property type="protein sequence ID" value="VDP27501.1"/>
    <property type="molecule type" value="Genomic_DNA"/>
</dbReference>
<keyword evidence="2" id="KW-1185">Reference proteome</keyword>
<proteinExistence type="predicted"/>
<organism evidence="1 2">
    <name type="scientific">Schistosoma mattheei</name>
    <dbReference type="NCBI Taxonomy" id="31246"/>
    <lineage>
        <taxon>Eukaryota</taxon>
        <taxon>Metazoa</taxon>
        <taxon>Spiralia</taxon>
        <taxon>Lophotrochozoa</taxon>
        <taxon>Platyhelminthes</taxon>
        <taxon>Trematoda</taxon>
        <taxon>Digenea</taxon>
        <taxon>Strigeidida</taxon>
        <taxon>Schistosomatoidea</taxon>
        <taxon>Schistosomatidae</taxon>
        <taxon>Schistosoma</taxon>
    </lineage>
</organism>
<dbReference type="PANTHER" id="PTHR47027">
    <property type="entry name" value="REVERSE TRANSCRIPTASE DOMAIN-CONTAINING PROTEIN"/>
    <property type="match status" value="1"/>
</dbReference>
<dbReference type="PANTHER" id="PTHR47027:SF20">
    <property type="entry name" value="REVERSE TRANSCRIPTASE-LIKE PROTEIN WITH RNA-DIRECTED DNA POLYMERASE DOMAIN"/>
    <property type="match status" value="1"/>
</dbReference>
<protein>
    <submittedName>
        <fullName evidence="1">Uncharacterized protein</fullName>
    </submittedName>
</protein>